<organism evidence="1 2">
    <name type="scientific">Streptococcus oralis</name>
    <dbReference type="NCBI Taxonomy" id="1303"/>
    <lineage>
        <taxon>Bacteria</taxon>
        <taxon>Bacillati</taxon>
        <taxon>Bacillota</taxon>
        <taxon>Bacilli</taxon>
        <taxon>Lactobacillales</taxon>
        <taxon>Streptococcaceae</taxon>
        <taxon>Streptococcus</taxon>
    </lineage>
</organism>
<dbReference type="OrthoDB" id="9797829at2"/>
<name>A0A428FV27_STROR</name>
<dbReference type="Gene3D" id="3.40.50.2000">
    <property type="entry name" value="Glycogen Phosphorylase B"/>
    <property type="match status" value="1"/>
</dbReference>
<dbReference type="RefSeq" id="WP_125395459.1">
    <property type="nucleotide sequence ID" value="NZ_RJPJ01000010.1"/>
</dbReference>
<comment type="caution">
    <text evidence="1">The sequence shown here is derived from an EMBL/GenBank/DDBJ whole genome shotgun (WGS) entry which is preliminary data.</text>
</comment>
<gene>
    <name evidence="1" type="primary">pimA</name>
    <name evidence="1" type="ORF">D8802_07820</name>
</gene>
<dbReference type="EC" id="2.4.1.345" evidence="1"/>
<dbReference type="GO" id="GO:0043750">
    <property type="term" value="F:phosphatidylinositol alpha-mannosyltransferase activity"/>
    <property type="evidence" value="ECO:0007669"/>
    <property type="project" value="UniProtKB-EC"/>
</dbReference>
<dbReference type="AlphaFoldDB" id="A0A428FV27"/>
<dbReference type="Pfam" id="PF13692">
    <property type="entry name" value="Glyco_trans_1_4"/>
    <property type="match status" value="1"/>
</dbReference>
<dbReference type="PANTHER" id="PTHR12526">
    <property type="entry name" value="GLYCOSYLTRANSFERASE"/>
    <property type="match status" value="1"/>
</dbReference>
<dbReference type="EMBL" id="RJPJ01000010">
    <property type="protein sequence ID" value="RSJ66505.1"/>
    <property type="molecule type" value="Genomic_DNA"/>
</dbReference>
<reference evidence="1 2" key="1">
    <citation type="submission" date="2018-11" db="EMBL/GenBank/DDBJ databases">
        <title>Species Designations Belie Phenotypic and Genotypic Heterogeneity in Oral Streptococci.</title>
        <authorList>
            <person name="Velsko I."/>
        </authorList>
    </citation>
    <scope>NUCLEOTIDE SEQUENCE [LARGE SCALE GENOMIC DNA]</scope>
    <source>
        <strain evidence="1 2">BCC12</strain>
    </source>
</reference>
<keyword evidence="1" id="KW-0808">Transferase</keyword>
<dbReference type="Gene3D" id="3.40.50.11090">
    <property type="match status" value="1"/>
</dbReference>
<dbReference type="SUPFAM" id="SSF53756">
    <property type="entry name" value="UDP-Glycosyltransferase/glycogen phosphorylase"/>
    <property type="match status" value="1"/>
</dbReference>
<sequence length="355" mass="40528">MRITFCLPEISTVPTGGYKIIFEYANRLSERGHEITLVFLTNNVWNRVTKNCKIKSIVGNIRGKKNPSWFKLKPTIRKIMTPYLDGRDFPEADFIFATAVTTANIVKEMPEKYGKKCYLIQDFETWLLPESKVIETYNYGFLNITVSKWLCDIVQSYTETPVFCVSNPIDTEIFYLLNPIEKRNPFHLGMLYHEGEHKGISYAIDAIKKVKKIYPEIEVNIFGVPSRPVFLPEYFNYTQQATQQELQKIYNDTSIFLCATIDEGFGLTGAESMACGCALVSTAYSGVFEYAIDGENALLSPIKDSVSLATNIIKLIRNHDLRLSIATQATKDMKKRGWEEATLKLENILSEFTNF</sequence>
<dbReference type="CDD" id="cd03801">
    <property type="entry name" value="GT4_PimA-like"/>
    <property type="match status" value="1"/>
</dbReference>
<dbReference type="Proteomes" id="UP000280182">
    <property type="component" value="Unassembled WGS sequence"/>
</dbReference>
<accession>A0A428FV27</accession>
<evidence type="ECO:0000313" key="2">
    <source>
        <dbReference type="Proteomes" id="UP000280182"/>
    </source>
</evidence>
<protein>
    <submittedName>
        <fullName evidence="1">GDP-mannose-dependent alpha-(1-2)-phosphatidylinositol mannosyltransferase</fullName>
        <ecNumber evidence="1">2.4.1.345</ecNumber>
    </submittedName>
</protein>
<keyword evidence="1" id="KW-0328">Glycosyltransferase</keyword>
<proteinExistence type="predicted"/>
<evidence type="ECO:0000313" key="1">
    <source>
        <dbReference type="EMBL" id="RSJ66505.1"/>
    </source>
</evidence>